<gene>
    <name evidence="4" type="primary">YMR226C</name>
    <name evidence="4" type="ORF">AK812_SmicGene16485</name>
</gene>
<evidence type="ECO:0000313" key="5">
    <source>
        <dbReference type="Proteomes" id="UP000186817"/>
    </source>
</evidence>
<name>A0A1Q9E0A6_SYMMI</name>
<dbReference type="InterPro" id="IPR020904">
    <property type="entry name" value="Sc_DH/Rdtase_CS"/>
</dbReference>
<evidence type="ECO:0000256" key="2">
    <source>
        <dbReference type="ARBA" id="ARBA00023002"/>
    </source>
</evidence>
<dbReference type="EMBL" id="LSRX01000314">
    <property type="protein sequence ID" value="OLQ00819.1"/>
    <property type="molecule type" value="Genomic_DNA"/>
</dbReference>
<dbReference type="OrthoDB" id="427258at2759"/>
<dbReference type="Gene3D" id="3.40.50.720">
    <property type="entry name" value="NAD(P)-binding Rossmann-like Domain"/>
    <property type="match status" value="1"/>
</dbReference>
<accession>A0A1Q9E0A6</accession>
<keyword evidence="5" id="KW-1185">Reference proteome</keyword>
<dbReference type="PROSITE" id="PS00061">
    <property type="entry name" value="ADH_SHORT"/>
    <property type="match status" value="1"/>
</dbReference>
<reference evidence="4 5" key="1">
    <citation type="submission" date="2016-02" db="EMBL/GenBank/DDBJ databases">
        <title>Genome analysis of coral dinoflagellate symbionts highlights evolutionary adaptations to a symbiotic lifestyle.</title>
        <authorList>
            <person name="Aranda M."/>
            <person name="Li Y."/>
            <person name="Liew Y.J."/>
            <person name="Baumgarten S."/>
            <person name="Simakov O."/>
            <person name="Wilson M."/>
            <person name="Piel J."/>
            <person name="Ashoor H."/>
            <person name="Bougouffa S."/>
            <person name="Bajic V.B."/>
            <person name="Ryu T."/>
            <person name="Ravasi T."/>
            <person name="Bayer T."/>
            <person name="Micklem G."/>
            <person name="Kim H."/>
            <person name="Bhak J."/>
            <person name="Lajeunesse T.C."/>
            <person name="Voolstra C.R."/>
        </authorList>
    </citation>
    <scope>NUCLEOTIDE SEQUENCE [LARGE SCALE GENOMIC DNA]</scope>
    <source>
        <strain evidence="4 5">CCMP2467</strain>
    </source>
</reference>
<dbReference type="SUPFAM" id="SSF51735">
    <property type="entry name" value="NAD(P)-binding Rossmann-fold domains"/>
    <property type="match status" value="1"/>
</dbReference>
<dbReference type="InterPro" id="IPR002347">
    <property type="entry name" value="SDR_fam"/>
</dbReference>
<sequence length="346" mass="36858">MAAPSALYAPLDLRGCSVLITGATAGIGRATAWRYAELGCKLAICGRRGEMLEELKKQLLEKFPELPPPITVVLDVQDCEKIAKLPAQLKEAGMPDVDILVNNAGLALGVASAIENELENIQTMLATNVQAVMFLVATFGPKMKDRGQGHIVNISSVAGHEAYVGGSAYCATKHAVNAFTIATRHDLAGTPIRVTAISPGMVETDFSKVRFKGDESKAAKVYENILPLLAEDVADQIIFATTRPRHVQIADIISYATNQGHAKYVIERKGESMGAPGAGYVGSCLGRQPTQDDLPLSSSCTTPYVSWSTLASVPAHADRKAQKLGERNAAVQVIIAAQRFIFTAVA</sequence>
<protein>
    <submittedName>
        <fullName evidence="4">Putative oxidoreductase</fullName>
    </submittedName>
</protein>
<comment type="similarity">
    <text evidence="1 3">Belongs to the short-chain dehydrogenases/reductases (SDR) family.</text>
</comment>
<dbReference type="FunFam" id="3.40.50.720:FF:000047">
    <property type="entry name" value="NADP-dependent L-serine/L-allo-threonine dehydrogenase"/>
    <property type="match status" value="1"/>
</dbReference>
<dbReference type="GO" id="GO:0016616">
    <property type="term" value="F:oxidoreductase activity, acting on the CH-OH group of donors, NAD or NADP as acceptor"/>
    <property type="evidence" value="ECO:0007669"/>
    <property type="project" value="UniProtKB-ARBA"/>
</dbReference>
<evidence type="ECO:0000256" key="3">
    <source>
        <dbReference type="RuleBase" id="RU000363"/>
    </source>
</evidence>
<dbReference type="InterPro" id="IPR036291">
    <property type="entry name" value="NAD(P)-bd_dom_sf"/>
</dbReference>
<dbReference type="Pfam" id="PF00106">
    <property type="entry name" value="adh_short"/>
    <property type="match status" value="1"/>
</dbReference>
<dbReference type="Proteomes" id="UP000186817">
    <property type="component" value="Unassembled WGS sequence"/>
</dbReference>
<dbReference type="PANTHER" id="PTHR42901:SF1">
    <property type="entry name" value="ALCOHOL DEHYDROGENASE"/>
    <property type="match status" value="1"/>
</dbReference>
<comment type="caution">
    <text evidence="4">The sequence shown here is derived from an EMBL/GenBank/DDBJ whole genome shotgun (WGS) entry which is preliminary data.</text>
</comment>
<evidence type="ECO:0000313" key="4">
    <source>
        <dbReference type="EMBL" id="OLQ00819.1"/>
    </source>
</evidence>
<organism evidence="4 5">
    <name type="scientific">Symbiodinium microadriaticum</name>
    <name type="common">Dinoflagellate</name>
    <name type="synonym">Zooxanthella microadriatica</name>
    <dbReference type="NCBI Taxonomy" id="2951"/>
    <lineage>
        <taxon>Eukaryota</taxon>
        <taxon>Sar</taxon>
        <taxon>Alveolata</taxon>
        <taxon>Dinophyceae</taxon>
        <taxon>Suessiales</taxon>
        <taxon>Symbiodiniaceae</taxon>
        <taxon>Symbiodinium</taxon>
    </lineage>
</organism>
<dbReference type="PRINTS" id="PR00080">
    <property type="entry name" value="SDRFAMILY"/>
</dbReference>
<dbReference type="PRINTS" id="PR00081">
    <property type="entry name" value="GDHRDH"/>
</dbReference>
<dbReference type="OMA" id="FAIEQPH"/>
<keyword evidence="2" id="KW-0560">Oxidoreductase</keyword>
<evidence type="ECO:0000256" key="1">
    <source>
        <dbReference type="ARBA" id="ARBA00006484"/>
    </source>
</evidence>
<proteinExistence type="inferred from homology"/>
<dbReference type="PANTHER" id="PTHR42901">
    <property type="entry name" value="ALCOHOL DEHYDROGENASE"/>
    <property type="match status" value="1"/>
</dbReference>
<dbReference type="AlphaFoldDB" id="A0A1Q9E0A6"/>